<feature type="region of interest" description="Disordered" evidence="1">
    <location>
        <begin position="47"/>
        <end position="107"/>
    </location>
</feature>
<keyword evidence="3" id="KW-1185">Reference proteome</keyword>
<proteinExistence type="predicted"/>
<dbReference type="AlphaFoldDB" id="A0AAW1U1P3"/>
<evidence type="ECO:0000313" key="3">
    <source>
        <dbReference type="Proteomes" id="UP001431783"/>
    </source>
</evidence>
<feature type="compositionally biased region" description="Basic and acidic residues" evidence="1">
    <location>
        <begin position="82"/>
        <end position="97"/>
    </location>
</feature>
<evidence type="ECO:0000313" key="2">
    <source>
        <dbReference type="EMBL" id="KAK9873299.1"/>
    </source>
</evidence>
<dbReference type="Proteomes" id="UP001431783">
    <property type="component" value="Unassembled WGS sequence"/>
</dbReference>
<comment type="caution">
    <text evidence="2">The sequence shown here is derived from an EMBL/GenBank/DDBJ whole genome shotgun (WGS) entry which is preliminary data.</text>
</comment>
<reference evidence="2 3" key="1">
    <citation type="submission" date="2023-03" db="EMBL/GenBank/DDBJ databases">
        <title>Genome insight into feeding habits of ladybird beetles.</title>
        <authorList>
            <person name="Li H.-S."/>
            <person name="Huang Y.-H."/>
            <person name="Pang H."/>
        </authorList>
    </citation>
    <scope>NUCLEOTIDE SEQUENCE [LARGE SCALE GENOMIC DNA]</scope>
    <source>
        <strain evidence="2">SYSU_2023b</strain>
        <tissue evidence="2">Whole body</tissue>
    </source>
</reference>
<feature type="compositionally biased region" description="Basic residues" evidence="1">
    <location>
        <begin position="98"/>
        <end position="107"/>
    </location>
</feature>
<name>A0AAW1U1P3_9CUCU</name>
<gene>
    <name evidence="2" type="ORF">WA026_021788</name>
</gene>
<dbReference type="EMBL" id="JARQZJ010000017">
    <property type="protein sequence ID" value="KAK9873299.1"/>
    <property type="molecule type" value="Genomic_DNA"/>
</dbReference>
<accession>A0AAW1U1P3</accession>
<organism evidence="2 3">
    <name type="scientific">Henosepilachna vigintioctopunctata</name>
    <dbReference type="NCBI Taxonomy" id="420089"/>
    <lineage>
        <taxon>Eukaryota</taxon>
        <taxon>Metazoa</taxon>
        <taxon>Ecdysozoa</taxon>
        <taxon>Arthropoda</taxon>
        <taxon>Hexapoda</taxon>
        <taxon>Insecta</taxon>
        <taxon>Pterygota</taxon>
        <taxon>Neoptera</taxon>
        <taxon>Endopterygota</taxon>
        <taxon>Coleoptera</taxon>
        <taxon>Polyphaga</taxon>
        <taxon>Cucujiformia</taxon>
        <taxon>Coccinelloidea</taxon>
        <taxon>Coccinellidae</taxon>
        <taxon>Epilachninae</taxon>
        <taxon>Epilachnini</taxon>
        <taxon>Henosepilachna</taxon>
    </lineage>
</organism>
<evidence type="ECO:0000256" key="1">
    <source>
        <dbReference type="SAM" id="MobiDB-lite"/>
    </source>
</evidence>
<protein>
    <submittedName>
        <fullName evidence="2">Uncharacterized protein</fullName>
    </submittedName>
</protein>
<feature type="region of interest" description="Disordered" evidence="1">
    <location>
        <begin position="134"/>
        <end position="155"/>
    </location>
</feature>
<feature type="compositionally biased region" description="Basic and acidic residues" evidence="1">
    <location>
        <begin position="47"/>
        <end position="58"/>
    </location>
</feature>
<sequence length="155" mass="18030">MVNTRFKEKIQGLRCDNGDKSFWGDAALTAIYLINRTHTSAVEKTPSEIRRGRKPEMHKIRKSWSQKEGIVEIGSNEEEEIENMRKEDENRIEERNNTRKSTRTRKIPTHLQDYDVEYDANLVYALAVGHIPGEIPKTFSEPERSGWKEDINEGL</sequence>
<feature type="compositionally biased region" description="Basic and acidic residues" evidence="1">
    <location>
        <begin position="140"/>
        <end position="155"/>
    </location>
</feature>